<evidence type="ECO:0000313" key="1">
    <source>
        <dbReference type="EMBL" id="GFR22789.1"/>
    </source>
</evidence>
<comment type="caution">
    <text evidence="1">The sequence shown here is derived from an EMBL/GenBank/DDBJ whole genome shotgun (WGS) entry which is preliminary data.</text>
</comment>
<dbReference type="EMBL" id="BMAO01008362">
    <property type="protein sequence ID" value="GFR22789.1"/>
    <property type="molecule type" value="Genomic_DNA"/>
</dbReference>
<evidence type="ECO:0000313" key="2">
    <source>
        <dbReference type="Proteomes" id="UP000887116"/>
    </source>
</evidence>
<gene>
    <name evidence="1" type="ORF">TNCT_695201</name>
</gene>
<keyword evidence="2" id="KW-1185">Reference proteome</keyword>
<organism evidence="1 2">
    <name type="scientific">Trichonephila clavata</name>
    <name type="common">Joro spider</name>
    <name type="synonym">Nephila clavata</name>
    <dbReference type="NCBI Taxonomy" id="2740835"/>
    <lineage>
        <taxon>Eukaryota</taxon>
        <taxon>Metazoa</taxon>
        <taxon>Ecdysozoa</taxon>
        <taxon>Arthropoda</taxon>
        <taxon>Chelicerata</taxon>
        <taxon>Arachnida</taxon>
        <taxon>Araneae</taxon>
        <taxon>Araneomorphae</taxon>
        <taxon>Entelegynae</taxon>
        <taxon>Araneoidea</taxon>
        <taxon>Nephilidae</taxon>
        <taxon>Trichonephila</taxon>
    </lineage>
</organism>
<dbReference type="AlphaFoldDB" id="A0A8X6IIE5"/>
<dbReference type="Proteomes" id="UP000887116">
    <property type="component" value="Unassembled WGS sequence"/>
</dbReference>
<proteinExistence type="predicted"/>
<reference evidence="1" key="1">
    <citation type="submission" date="2020-07" db="EMBL/GenBank/DDBJ databases">
        <title>Multicomponent nature underlies the extraordinary mechanical properties of spider dragline silk.</title>
        <authorList>
            <person name="Kono N."/>
            <person name="Nakamura H."/>
            <person name="Mori M."/>
            <person name="Yoshida Y."/>
            <person name="Ohtoshi R."/>
            <person name="Malay A.D."/>
            <person name="Moran D.A.P."/>
            <person name="Tomita M."/>
            <person name="Numata K."/>
            <person name="Arakawa K."/>
        </authorList>
    </citation>
    <scope>NUCLEOTIDE SEQUENCE</scope>
</reference>
<name>A0A8X6IIE5_TRICU</name>
<sequence>MLTDCKIHRPAVLFSSTTFFLSPAFSLPLPSFYPVRPGLVLSSLSIYMLHPLPDSPIHGLACCQVLQCMLNPLPGVGIRSLHAPPKSKISPLWLTLPFRTKEQH</sequence>
<accession>A0A8X6IIE5</accession>
<protein>
    <submittedName>
        <fullName evidence="1">Uncharacterized protein</fullName>
    </submittedName>
</protein>